<evidence type="ECO:0000313" key="10">
    <source>
        <dbReference type="Proteomes" id="UP001201163"/>
    </source>
</evidence>
<sequence>MSQLRSLLLLLAAASGSVFASIGPGATLKIVNNNISPDGFPRAVTLAGDTFPGPLIVGKKNAEFSINVADQLKDKTMNLATSIHWHGLFQKHTNYVDGPSFVTQCPLIPNESFLYDFKALDQAGTYWYHSHFKTQYCDGLRGPLVVYDPNDPHRALYDVDDESTVITLADWYHYLSTAAPAIPAFNSTLINGKGRYPGGPAAPLAVVNVKQGKRYRFRVVSISCDPSFTFSIDGHQLTVIEVDGIETKPLIIDSFEIFAGQRYSVILNANQPVANYWIRSLPPGRDFSNLNNLAILSYAKASANQTVDPTVNIPVSKLPLVETNLHPLVSTPVPGNAVPGGADININLDVVLDTSLFEFTVNGVPFQAPTVPVLLQILSGAKNASQLLPAGSVYGLAPNKSVELTIPGGAVGGPHPVHLHGHAFSVVRSAGNSTYNFVDPVVRDVVSIGNSGDNVTIRFFTDNPGPWFFHCHIDWHLDAGFAVVFAEDVPDVPTQDITTSAWGKLCPAYNTFVNKTGHT</sequence>
<feature type="domain" description="Plastocyanin-like" evidence="8">
    <location>
        <begin position="32"/>
        <end position="150"/>
    </location>
</feature>
<feature type="signal peptide" evidence="5">
    <location>
        <begin position="1"/>
        <end position="20"/>
    </location>
</feature>
<dbReference type="Gene3D" id="2.60.40.420">
    <property type="entry name" value="Cupredoxins - blue copper proteins"/>
    <property type="match status" value="3"/>
</dbReference>
<dbReference type="SUPFAM" id="SSF49503">
    <property type="entry name" value="Cupredoxins"/>
    <property type="match status" value="3"/>
</dbReference>
<dbReference type="Pfam" id="PF07732">
    <property type="entry name" value="Cu-oxidase_3"/>
    <property type="match status" value="1"/>
</dbReference>
<dbReference type="EMBL" id="JAKELL010000112">
    <property type="protein sequence ID" value="KAH8981655.1"/>
    <property type="molecule type" value="Genomic_DNA"/>
</dbReference>
<feature type="domain" description="Plastocyanin-like" evidence="6">
    <location>
        <begin position="162"/>
        <end position="300"/>
    </location>
</feature>
<proteinExistence type="inferred from homology"/>
<evidence type="ECO:0000256" key="5">
    <source>
        <dbReference type="SAM" id="SignalP"/>
    </source>
</evidence>
<evidence type="ECO:0000256" key="2">
    <source>
        <dbReference type="ARBA" id="ARBA00023008"/>
    </source>
</evidence>
<dbReference type="InterPro" id="IPR011707">
    <property type="entry name" value="Cu-oxidase-like_N"/>
</dbReference>
<evidence type="ECO:0000256" key="3">
    <source>
        <dbReference type="ARBA" id="ARBA00023157"/>
    </source>
</evidence>
<reference evidence="9" key="1">
    <citation type="submission" date="2022-01" db="EMBL/GenBank/DDBJ databases">
        <title>Comparative genomics reveals a dynamic genome evolution in the ectomycorrhizal milk-cap (Lactarius) mushrooms.</title>
        <authorList>
            <consortium name="DOE Joint Genome Institute"/>
            <person name="Lebreton A."/>
            <person name="Tang N."/>
            <person name="Kuo A."/>
            <person name="LaButti K."/>
            <person name="Drula E."/>
            <person name="Barry K."/>
            <person name="Clum A."/>
            <person name="Lipzen A."/>
            <person name="Mousain D."/>
            <person name="Ng V."/>
            <person name="Wang R."/>
            <person name="Wang X."/>
            <person name="Dai Y."/>
            <person name="Henrissat B."/>
            <person name="Grigoriev I.V."/>
            <person name="Guerin-Laguette A."/>
            <person name="Yu F."/>
            <person name="Martin F.M."/>
        </authorList>
    </citation>
    <scope>NUCLEOTIDE SEQUENCE</scope>
    <source>
        <strain evidence="9">QP</strain>
    </source>
</reference>
<comment type="similarity">
    <text evidence="1">Belongs to the multicopper oxidase family.</text>
</comment>
<evidence type="ECO:0000259" key="8">
    <source>
        <dbReference type="Pfam" id="PF07732"/>
    </source>
</evidence>
<dbReference type="GO" id="GO:0016491">
    <property type="term" value="F:oxidoreductase activity"/>
    <property type="evidence" value="ECO:0007669"/>
    <property type="project" value="InterPro"/>
</dbReference>
<name>A0AAD4L8N9_9AGAM</name>
<evidence type="ECO:0000256" key="1">
    <source>
        <dbReference type="ARBA" id="ARBA00010609"/>
    </source>
</evidence>
<protein>
    <submittedName>
        <fullName evidence="9">Laccase</fullName>
    </submittedName>
</protein>
<dbReference type="GO" id="GO:0005507">
    <property type="term" value="F:copper ion binding"/>
    <property type="evidence" value="ECO:0007669"/>
    <property type="project" value="InterPro"/>
</dbReference>
<dbReference type="Pfam" id="PF00394">
    <property type="entry name" value="Cu-oxidase"/>
    <property type="match status" value="1"/>
</dbReference>
<organism evidence="9 10">
    <name type="scientific">Lactarius akahatsu</name>
    <dbReference type="NCBI Taxonomy" id="416441"/>
    <lineage>
        <taxon>Eukaryota</taxon>
        <taxon>Fungi</taxon>
        <taxon>Dikarya</taxon>
        <taxon>Basidiomycota</taxon>
        <taxon>Agaricomycotina</taxon>
        <taxon>Agaricomycetes</taxon>
        <taxon>Russulales</taxon>
        <taxon>Russulaceae</taxon>
        <taxon>Lactarius</taxon>
    </lineage>
</organism>
<evidence type="ECO:0000259" key="7">
    <source>
        <dbReference type="Pfam" id="PF07731"/>
    </source>
</evidence>
<dbReference type="AlphaFoldDB" id="A0AAD4L8N9"/>
<keyword evidence="2" id="KW-0186">Copper</keyword>
<comment type="caution">
    <text evidence="9">The sequence shown here is derived from an EMBL/GenBank/DDBJ whole genome shotgun (WGS) entry which is preliminary data.</text>
</comment>
<dbReference type="InterPro" id="IPR001117">
    <property type="entry name" value="Cu-oxidase_2nd"/>
</dbReference>
<feature type="domain" description="Plastocyanin-like" evidence="7">
    <location>
        <begin position="368"/>
        <end position="489"/>
    </location>
</feature>
<dbReference type="PANTHER" id="PTHR11709">
    <property type="entry name" value="MULTI-COPPER OXIDASE"/>
    <property type="match status" value="1"/>
</dbReference>
<keyword evidence="5" id="KW-0732">Signal</keyword>
<dbReference type="PANTHER" id="PTHR11709:SF511">
    <property type="entry name" value="LACCASE"/>
    <property type="match status" value="1"/>
</dbReference>
<dbReference type="InterPro" id="IPR045087">
    <property type="entry name" value="Cu-oxidase_fam"/>
</dbReference>
<evidence type="ECO:0000256" key="4">
    <source>
        <dbReference type="ARBA" id="ARBA00023180"/>
    </source>
</evidence>
<dbReference type="Proteomes" id="UP001201163">
    <property type="component" value="Unassembled WGS sequence"/>
</dbReference>
<evidence type="ECO:0000313" key="9">
    <source>
        <dbReference type="EMBL" id="KAH8981655.1"/>
    </source>
</evidence>
<dbReference type="InterPro" id="IPR011706">
    <property type="entry name" value="Cu-oxidase_C"/>
</dbReference>
<feature type="chain" id="PRO_5042141370" evidence="5">
    <location>
        <begin position="21"/>
        <end position="519"/>
    </location>
</feature>
<dbReference type="FunFam" id="2.60.40.420:FF:000045">
    <property type="entry name" value="Laccase 2"/>
    <property type="match status" value="1"/>
</dbReference>
<dbReference type="Pfam" id="PF07731">
    <property type="entry name" value="Cu-oxidase_2"/>
    <property type="match status" value="1"/>
</dbReference>
<keyword evidence="4" id="KW-0325">Glycoprotein</keyword>
<gene>
    <name evidence="9" type="ORF">EDB92DRAFT_1969905</name>
</gene>
<accession>A0AAD4L8N9</accession>
<dbReference type="InterPro" id="IPR008972">
    <property type="entry name" value="Cupredoxin"/>
</dbReference>
<evidence type="ECO:0000259" key="6">
    <source>
        <dbReference type="Pfam" id="PF00394"/>
    </source>
</evidence>
<dbReference type="CDD" id="cd13903">
    <property type="entry name" value="CuRO_3_Tv-LCC_like"/>
    <property type="match status" value="1"/>
</dbReference>
<keyword evidence="3" id="KW-1015">Disulfide bond</keyword>
<keyword evidence="10" id="KW-1185">Reference proteome</keyword>